<comment type="similarity">
    <text evidence="2">Belongs to the CcmF/CycK/Ccl1/NrfE/CcsA family.</text>
</comment>
<feature type="transmembrane region" description="Helical" evidence="10">
    <location>
        <begin position="352"/>
        <end position="375"/>
    </location>
</feature>
<dbReference type="PANTHER" id="PTHR43653">
    <property type="entry name" value="CYTOCHROME C ASSEMBLY PROTEIN-RELATED"/>
    <property type="match status" value="1"/>
</dbReference>
<feature type="transmembrane region" description="Helical" evidence="10">
    <location>
        <begin position="390"/>
        <end position="413"/>
    </location>
</feature>
<dbReference type="NCBIfam" id="TIGR00353">
    <property type="entry name" value="nrfE"/>
    <property type="match status" value="1"/>
</dbReference>
<evidence type="ECO:0000256" key="7">
    <source>
        <dbReference type="ARBA" id="ARBA00022989"/>
    </source>
</evidence>
<feature type="transmembrane region" description="Helical" evidence="10">
    <location>
        <begin position="449"/>
        <end position="470"/>
    </location>
</feature>
<evidence type="ECO:0000259" key="12">
    <source>
        <dbReference type="Pfam" id="PF16327"/>
    </source>
</evidence>
<keyword evidence="3" id="KW-1003">Cell membrane</keyword>
<keyword evidence="7 10" id="KW-1133">Transmembrane helix</keyword>
<comment type="caution">
    <text evidence="13">The sequence shown here is derived from an EMBL/GenBank/DDBJ whole genome shotgun (WGS) entry which is preliminary data.</text>
</comment>
<protein>
    <submittedName>
        <fullName evidence="13">Cytochrome c-type biogenesis protein CcmF</fullName>
    </submittedName>
</protein>
<keyword evidence="14" id="KW-1185">Reference proteome</keyword>
<feature type="transmembrane region" description="Helical" evidence="10">
    <location>
        <begin position="38"/>
        <end position="62"/>
    </location>
</feature>
<organism evidence="13 14">
    <name type="scientific">Rickettsiella grylli</name>
    <dbReference type="NCBI Taxonomy" id="59196"/>
    <lineage>
        <taxon>Bacteria</taxon>
        <taxon>Pseudomonadati</taxon>
        <taxon>Pseudomonadota</taxon>
        <taxon>Gammaproteobacteria</taxon>
        <taxon>Legionellales</taxon>
        <taxon>Coxiellaceae</taxon>
        <taxon>Rickettsiella</taxon>
    </lineage>
</organism>
<feature type="transmembrane region" description="Helical" evidence="10">
    <location>
        <begin position="209"/>
        <end position="229"/>
    </location>
</feature>
<evidence type="ECO:0000256" key="10">
    <source>
        <dbReference type="SAM" id="Phobius"/>
    </source>
</evidence>
<evidence type="ECO:0000256" key="1">
    <source>
        <dbReference type="ARBA" id="ARBA00004429"/>
    </source>
</evidence>
<dbReference type="InterPro" id="IPR002541">
    <property type="entry name" value="Cyt_c_assembly"/>
</dbReference>
<evidence type="ECO:0000256" key="3">
    <source>
        <dbReference type="ARBA" id="ARBA00022475"/>
    </source>
</evidence>
<dbReference type="InterPro" id="IPR032523">
    <property type="entry name" value="CcmF_C"/>
</dbReference>
<feature type="transmembrane region" description="Helical" evidence="10">
    <location>
        <begin position="277"/>
        <end position="305"/>
    </location>
</feature>
<dbReference type="EMBL" id="AAQJ02000001">
    <property type="protein sequence ID" value="EDP46050.1"/>
    <property type="molecule type" value="Genomic_DNA"/>
</dbReference>
<feature type="transmembrane region" description="Helical" evidence="10">
    <location>
        <begin position="249"/>
        <end position="265"/>
    </location>
</feature>
<feature type="transmembrane region" description="Helical" evidence="10">
    <location>
        <begin position="6"/>
        <end position="26"/>
    </location>
</feature>
<evidence type="ECO:0000256" key="9">
    <source>
        <dbReference type="ARBA" id="ARBA00037230"/>
    </source>
</evidence>
<keyword evidence="5 10" id="KW-0812">Transmembrane</keyword>
<proteinExistence type="inferred from homology"/>
<feature type="domain" description="Cytochrome c-type biogenesis protein CcmF C-terminal" evidence="12">
    <location>
        <begin position="315"/>
        <end position="629"/>
    </location>
</feature>
<accession>A8PLF6</accession>
<dbReference type="GO" id="GO:0020037">
    <property type="term" value="F:heme binding"/>
    <property type="evidence" value="ECO:0007669"/>
    <property type="project" value="InterPro"/>
</dbReference>
<evidence type="ECO:0000256" key="8">
    <source>
        <dbReference type="ARBA" id="ARBA00023136"/>
    </source>
</evidence>
<keyword evidence="4" id="KW-0997">Cell inner membrane</keyword>
<dbReference type="Proteomes" id="UP000054075">
    <property type="component" value="Unassembled WGS sequence"/>
</dbReference>
<keyword evidence="6" id="KW-0201">Cytochrome c-type biogenesis</keyword>
<dbReference type="eggNOG" id="COG1138">
    <property type="taxonomic scope" value="Bacteria"/>
</dbReference>
<dbReference type="GO" id="GO:0015232">
    <property type="term" value="F:heme transmembrane transporter activity"/>
    <property type="evidence" value="ECO:0007669"/>
    <property type="project" value="InterPro"/>
</dbReference>
<reference evidence="13" key="1">
    <citation type="submission" date="2006-04" db="EMBL/GenBank/DDBJ databases">
        <authorList>
            <person name="Seshadri R."/>
            <person name="Federici B.A."/>
        </authorList>
    </citation>
    <scope>NUCLEOTIDE SEQUENCE [LARGE SCALE GENOMIC DNA]</scope>
</reference>
<dbReference type="InterPro" id="IPR003568">
    <property type="entry name" value="Cyt_c_biogenesis_CcmF"/>
</dbReference>
<comment type="function">
    <text evidence="9">Required for the biogenesis of c-type cytochromes. Possible subunit of a heme lyase.</text>
</comment>
<feature type="transmembrane region" description="Helical" evidence="10">
    <location>
        <begin position="491"/>
        <end position="509"/>
    </location>
</feature>
<feature type="transmembrane region" description="Helical" evidence="10">
    <location>
        <begin position="425"/>
        <end position="443"/>
    </location>
</feature>
<dbReference type="GO" id="GO:0017004">
    <property type="term" value="P:cytochrome complex assembly"/>
    <property type="evidence" value="ECO:0007669"/>
    <property type="project" value="UniProtKB-KW"/>
</dbReference>
<keyword evidence="8 10" id="KW-0472">Membrane</keyword>
<evidence type="ECO:0000313" key="14">
    <source>
        <dbReference type="Proteomes" id="UP000054075"/>
    </source>
</evidence>
<dbReference type="STRING" id="59196.RICGR_0412"/>
<evidence type="ECO:0000256" key="5">
    <source>
        <dbReference type="ARBA" id="ARBA00022692"/>
    </source>
</evidence>
<dbReference type="AlphaFoldDB" id="A8PLF6"/>
<gene>
    <name evidence="13" type="primary">ccmF</name>
    <name evidence="13" type="ORF">RICGR_0412</name>
</gene>
<evidence type="ECO:0000256" key="4">
    <source>
        <dbReference type="ARBA" id="ARBA00022519"/>
    </source>
</evidence>
<reference evidence="13" key="2">
    <citation type="submission" date="2007-10" db="EMBL/GenBank/DDBJ databases">
        <authorList>
            <person name="Myers G.S."/>
        </authorList>
    </citation>
    <scope>NUCLEOTIDE SEQUENCE [LARGE SCALE GENOMIC DNA]</scope>
</reference>
<feature type="transmembrane region" description="Helical" evidence="10">
    <location>
        <begin position="177"/>
        <end position="197"/>
    </location>
</feature>
<dbReference type="RefSeq" id="WP_006035037.1">
    <property type="nucleotide sequence ID" value="NZ_AAQJ02000001.1"/>
</dbReference>
<dbReference type="PANTHER" id="PTHR43653:SF1">
    <property type="entry name" value="CYTOCHROME C-TYPE BIOGENESIS PROTEIN CCMF"/>
    <property type="match status" value="1"/>
</dbReference>
<feature type="transmembrane region" description="Helical" evidence="10">
    <location>
        <begin position="125"/>
        <end position="143"/>
    </location>
</feature>
<evidence type="ECO:0000259" key="11">
    <source>
        <dbReference type="Pfam" id="PF01578"/>
    </source>
</evidence>
<feature type="domain" description="Cytochrome c assembly protein" evidence="11">
    <location>
        <begin position="89"/>
        <end position="295"/>
    </location>
</feature>
<dbReference type="InterPro" id="IPR003567">
    <property type="entry name" value="Cyt_c_biogenesis"/>
</dbReference>
<dbReference type="PRINTS" id="PR01410">
    <property type="entry name" value="CCBIOGENESIS"/>
</dbReference>
<evidence type="ECO:0000313" key="13">
    <source>
        <dbReference type="EMBL" id="EDP46050.1"/>
    </source>
</evidence>
<evidence type="ECO:0000256" key="2">
    <source>
        <dbReference type="ARBA" id="ARBA00009186"/>
    </source>
</evidence>
<comment type="subcellular location">
    <subcellularLocation>
        <location evidence="1">Cell inner membrane</location>
        <topology evidence="1">Multi-pass membrane protein</topology>
    </subcellularLocation>
</comment>
<evidence type="ECO:0000256" key="6">
    <source>
        <dbReference type="ARBA" id="ARBA00022748"/>
    </source>
</evidence>
<sequence length="638" mass="72668">MTVSYALLLSAFFLALFQGSFSFVRINQKAEQQKRFKWIKTITWVQFICIAVAVVNLTYAFLVNDFSFIYVVQNSNTHLPWFYRLSAVWAGHEGSILLWVFILNLWTVSVLVFNESMELERLTSVLSVLGFISAGFLLFLLTLSNPFNLTSELIQDGRDLNPLLQDPGLIIHPPLLYMGYVGFSVSFSFAIAALLSGRFEKKWAAAMRPWTLAAWCFLTWGIVSGSWWAYRVLGWGGWWFWDPVENVSLLPWLSGTALIHSLFVVERQELLKTWVILLAIITFAFSLIGTFIVRSGVLISVHAFAVDPWRGVFMLGLFVVFIGSALSLYAFRIQCFQQSMTAFHWFSRTTLLILNNVLLSVMVFTILLGTLYPLIIEVLGLGKLSVGAPYFNLVLAPFAVFLLFFMGLSSLTSWKHQTHYHLKKIPNRLLGSVSISIILMSLLSRKFPWQVFIGLTLAIWIVLNTIPLLVESFKKKLSVRTILKTQGAMMIAHSGVVIVAIGILLSSYYSRERNVGMSIGDSLLLAGYHFKLHHVESLQGPNYTGAVAHIQMNHQKKPMLQPQLRYYPITNVMISKPAIAAGFWRDWYVSLAEPKGKQTWVLRFYYKPFVRWIWMGGIVMLLGGLWAIVLKRYPARFR</sequence>
<feature type="transmembrane region" description="Helical" evidence="10">
    <location>
        <begin position="311"/>
        <end position="331"/>
    </location>
</feature>
<dbReference type="PRINTS" id="PR01411">
    <property type="entry name" value="CCMFBIOGNSIS"/>
</dbReference>
<feature type="transmembrane region" description="Helical" evidence="10">
    <location>
        <begin position="612"/>
        <end position="630"/>
    </location>
</feature>
<feature type="transmembrane region" description="Helical" evidence="10">
    <location>
        <begin position="96"/>
        <end position="113"/>
    </location>
</feature>
<dbReference type="GO" id="GO:0005886">
    <property type="term" value="C:plasma membrane"/>
    <property type="evidence" value="ECO:0007669"/>
    <property type="project" value="UniProtKB-SubCell"/>
</dbReference>
<dbReference type="Pfam" id="PF16327">
    <property type="entry name" value="CcmF_C"/>
    <property type="match status" value="1"/>
</dbReference>
<name>A8PLF6_9COXI</name>
<dbReference type="Pfam" id="PF01578">
    <property type="entry name" value="Cytochrom_C_asm"/>
    <property type="match status" value="1"/>
</dbReference>
<dbReference type="NCBIfam" id="NF007691">
    <property type="entry name" value="PRK10369.1"/>
    <property type="match status" value="1"/>
</dbReference>